<dbReference type="AlphaFoldDB" id="A0A0F9LVN5"/>
<evidence type="ECO:0000313" key="1">
    <source>
        <dbReference type="EMBL" id="KKM97478.1"/>
    </source>
</evidence>
<accession>A0A0F9LVN5</accession>
<sequence length="108" mass="12823">MTACPRRRLRYIIIRRLNKRADTCWADLVCWAEFAPWRELWAYMPWQGWLRLGTAIGCRREARLKGACYCAKFATQRELDRYGDDFTPLFILDGQLGPEDEDVMLVFK</sequence>
<organism evidence="1">
    <name type="scientific">marine sediment metagenome</name>
    <dbReference type="NCBI Taxonomy" id="412755"/>
    <lineage>
        <taxon>unclassified sequences</taxon>
        <taxon>metagenomes</taxon>
        <taxon>ecological metagenomes</taxon>
    </lineage>
</organism>
<proteinExistence type="predicted"/>
<dbReference type="EMBL" id="LAZR01005744">
    <property type="protein sequence ID" value="KKM97478.1"/>
    <property type="molecule type" value="Genomic_DNA"/>
</dbReference>
<name>A0A0F9LVN5_9ZZZZ</name>
<comment type="caution">
    <text evidence="1">The sequence shown here is derived from an EMBL/GenBank/DDBJ whole genome shotgun (WGS) entry which is preliminary data.</text>
</comment>
<reference evidence="1" key="1">
    <citation type="journal article" date="2015" name="Nature">
        <title>Complex archaea that bridge the gap between prokaryotes and eukaryotes.</title>
        <authorList>
            <person name="Spang A."/>
            <person name="Saw J.H."/>
            <person name="Jorgensen S.L."/>
            <person name="Zaremba-Niedzwiedzka K."/>
            <person name="Martijn J."/>
            <person name="Lind A.E."/>
            <person name="van Eijk R."/>
            <person name="Schleper C."/>
            <person name="Guy L."/>
            <person name="Ettema T.J."/>
        </authorList>
    </citation>
    <scope>NUCLEOTIDE SEQUENCE</scope>
</reference>
<protein>
    <submittedName>
        <fullName evidence="1">Uncharacterized protein</fullName>
    </submittedName>
</protein>
<gene>
    <name evidence="1" type="ORF">LCGC14_1167730</name>
</gene>